<comment type="caution">
    <text evidence="2">The sequence shown here is derived from an EMBL/GenBank/DDBJ whole genome shotgun (WGS) entry which is preliminary data.</text>
</comment>
<dbReference type="SUPFAM" id="SSF51735">
    <property type="entry name" value="NAD(P)-binding Rossmann-fold domains"/>
    <property type="match status" value="1"/>
</dbReference>
<evidence type="ECO:0000313" key="3">
    <source>
        <dbReference type="Proteomes" id="UP000758155"/>
    </source>
</evidence>
<protein>
    <recommendedName>
        <fullName evidence="1">PRISE-like Rossmann-fold domain-containing protein</fullName>
    </recommendedName>
</protein>
<dbReference type="InterPro" id="IPR055222">
    <property type="entry name" value="PRISE-like_Rossmann-fold"/>
</dbReference>
<organism evidence="2 3">
    <name type="scientific">Didymella heteroderae</name>
    <dbReference type="NCBI Taxonomy" id="1769908"/>
    <lineage>
        <taxon>Eukaryota</taxon>
        <taxon>Fungi</taxon>
        <taxon>Dikarya</taxon>
        <taxon>Ascomycota</taxon>
        <taxon>Pezizomycotina</taxon>
        <taxon>Dothideomycetes</taxon>
        <taxon>Pleosporomycetidae</taxon>
        <taxon>Pleosporales</taxon>
        <taxon>Pleosporineae</taxon>
        <taxon>Didymellaceae</taxon>
        <taxon>Didymella</taxon>
    </lineage>
</organism>
<dbReference type="Gene3D" id="3.40.50.720">
    <property type="entry name" value="NAD(P)-binding Rossmann-like Domain"/>
    <property type="match status" value="1"/>
</dbReference>
<dbReference type="PANTHER" id="PTHR32487:SF29">
    <property type="entry name" value="NAD-DEPENDENT EPIMERASE_DEHYDRATASE DOMAIN-CONTAINING PROTEIN"/>
    <property type="match status" value="1"/>
</dbReference>
<evidence type="ECO:0000313" key="2">
    <source>
        <dbReference type="EMBL" id="KAF3044151.1"/>
    </source>
</evidence>
<dbReference type="EMBL" id="SWKV01000010">
    <property type="protein sequence ID" value="KAF3044151.1"/>
    <property type="molecule type" value="Genomic_DNA"/>
</dbReference>
<keyword evidence="3" id="KW-1185">Reference proteome</keyword>
<reference evidence="2" key="1">
    <citation type="submission" date="2019-04" db="EMBL/GenBank/DDBJ databases">
        <title>Sequencing of skin fungus with MAO and IRED activity.</title>
        <authorList>
            <person name="Marsaioli A.J."/>
            <person name="Bonatto J.M.C."/>
            <person name="Reis Junior O."/>
        </authorList>
    </citation>
    <scope>NUCLEOTIDE SEQUENCE</scope>
    <source>
        <strain evidence="2">28M1</strain>
    </source>
</reference>
<accession>A0A9P5C4C6</accession>
<dbReference type="PANTHER" id="PTHR32487">
    <property type="entry name" value="3-OXO-DELTA(4,5)-STEROID 5-BETA-REDUCTASE"/>
    <property type="match status" value="1"/>
</dbReference>
<dbReference type="Pfam" id="PF22917">
    <property type="entry name" value="PRISE"/>
    <property type="match status" value="1"/>
</dbReference>
<dbReference type="CDD" id="cd08948">
    <property type="entry name" value="5beta-POR_like_SDR_a"/>
    <property type="match status" value="1"/>
</dbReference>
<evidence type="ECO:0000259" key="1">
    <source>
        <dbReference type="Pfam" id="PF22917"/>
    </source>
</evidence>
<dbReference type="InterPro" id="IPR036291">
    <property type="entry name" value="NAD(P)-bd_dom_sf"/>
</dbReference>
<feature type="domain" description="PRISE-like Rossmann-fold" evidence="1">
    <location>
        <begin position="28"/>
        <end position="302"/>
    </location>
</feature>
<gene>
    <name evidence="2" type="ORF">E8E12_010425</name>
</gene>
<dbReference type="Proteomes" id="UP000758155">
    <property type="component" value="Unassembled WGS sequence"/>
</dbReference>
<name>A0A9P5C4C6_9PLEO</name>
<proteinExistence type="predicted"/>
<dbReference type="OrthoDB" id="1731983at2759"/>
<dbReference type="AlphaFoldDB" id="A0A9P5C4C6"/>
<sequence length="428" mass="47450">MSNKQTVQSKGIFHGLPVFPSSVKGLTAIITGANGISGNYMLRVLAEAPERWAKIYCLSRRPPAIPDGLPPQAEHIALDFLSEPEEIAKVLKEKGVKADYVFFYSYVQAKPKAGGGLWSDAEEMCRVNTALLQNFCSALPLASITPKRIMLQTGAKNYGVHLGPAATPQEETAPRVTLEPNFYYTQEDFLWSFCAERGVDWNVCMPAGILGAVPDAAMNLVFPLGVYASVQKHLGGKLEFPSDLQAWEANRCMSSSRMNAYMEEWAVLTDAAANEKFNTMDGTTFTWGNHWPKLAKSYALDYEGPSMDESAYTVVKSKYDPPPRGFGPPGTYRTRFKLVDWARQDKVQKAWEELTSKHGLTGGALQDMDIDRIFGFTDGSLMGTSLDLTMNKARKMGWHGFVDSNDAIIEVLGEFEKLKMLPPLLHHQ</sequence>